<dbReference type="InterPro" id="IPR012337">
    <property type="entry name" value="RNaseH-like_sf"/>
</dbReference>
<sequence length="97" mass="11025">MAATNNLRYHLVKWLRPPLHWTKVNTDGSFIPDSRDAAYGGVIRDNEGRFILDFAGKLGRCSITHAELWAVWHGVYLALDRGFRKVIIETDSQTLAL</sequence>
<name>A0AAN9ILU9_CROPI</name>
<dbReference type="CDD" id="cd06222">
    <property type="entry name" value="RNase_H_like"/>
    <property type="match status" value="1"/>
</dbReference>
<evidence type="ECO:0000313" key="2">
    <source>
        <dbReference type="EMBL" id="KAK7282403.1"/>
    </source>
</evidence>
<dbReference type="InterPro" id="IPR036397">
    <property type="entry name" value="RNaseH_sf"/>
</dbReference>
<reference evidence="2 3" key="1">
    <citation type="submission" date="2024-01" db="EMBL/GenBank/DDBJ databases">
        <title>The genomes of 5 underutilized Papilionoideae crops provide insights into root nodulation and disease resistanc.</title>
        <authorList>
            <person name="Yuan L."/>
        </authorList>
    </citation>
    <scope>NUCLEOTIDE SEQUENCE [LARGE SCALE GENOMIC DNA]</scope>
    <source>
        <strain evidence="2">ZHUSHIDOU_FW_LH</strain>
        <tissue evidence="2">Leaf</tissue>
    </source>
</reference>
<accession>A0AAN9ILU9</accession>
<dbReference type="InterPro" id="IPR053151">
    <property type="entry name" value="RNase_H-like"/>
</dbReference>
<dbReference type="GO" id="GO:0003676">
    <property type="term" value="F:nucleic acid binding"/>
    <property type="evidence" value="ECO:0007669"/>
    <property type="project" value="InterPro"/>
</dbReference>
<keyword evidence="3" id="KW-1185">Reference proteome</keyword>
<evidence type="ECO:0000259" key="1">
    <source>
        <dbReference type="PROSITE" id="PS50879"/>
    </source>
</evidence>
<evidence type="ECO:0000313" key="3">
    <source>
        <dbReference type="Proteomes" id="UP001372338"/>
    </source>
</evidence>
<dbReference type="PANTHER" id="PTHR47723:SF19">
    <property type="entry name" value="POLYNUCLEOTIDYL TRANSFERASE, RIBONUCLEASE H-LIKE SUPERFAMILY PROTEIN"/>
    <property type="match status" value="1"/>
</dbReference>
<gene>
    <name evidence="2" type="ORF">RIF29_11134</name>
</gene>
<organism evidence="2 3">
    <name type="scientific">Crotalaria pallida</name>
    <name type="common">Smooth rattlebox</name>
    <name type="synonym">Crotalaria striata</name>
    <dbReference type="NCBI Taxonomy" id="3830"/>
    <lineage>
        <taxon>Eukaryota</taxon>
        <taxon>Viridiplantae</taxon>
        <taxon>Streptophyta</taxon>
        <taxon>Embryophyta</taxon>
        <taxon>Tracheophyta</taxon>
        <taxon>Spermatophyta</taxon>
        <taxon>Magnoliopsida</taxon>
        <taxon>eudicotyledons</taxon>
        <taxon>Gunneridae</taxon>
        <taxon>Pentapetalae</taxon>
        <taxon>rosids</taxon>
        <taxon>fabids</taxon>
        <taxon>Fabales</taxon>
        <taxon>Fabaceae</taxon>
        <taxon>Papilionoideae</taxon>
        <taxon>50 kb inversion clade</taxon>
        <taxon>genistoids sensu lato</taxon>
        <taxon>core genistoids</taxon>
        <taxon>Crotalarieae</taxon>
        <taxon>Crotalaria</taxon>
    </lineage>
</organism>
<dbReference type="PANTHER" id="PTHR47723">
    <property type="entry name" value="OS05G0353850 PROTEIN"/>
    <property type="match status" value="1"/>
</dbReference>
<dbReference type="InterPro" id="IPR002156">
    <property type="entry name" value="RNaseH_domain"/>
</dbReference>
<dbReference type="SUPFAM" id="SSF53098">
    <property type="entry name" value="Ribonuclease H-like"/>
    <property type="match status" value="1"/>
</dbReference>
<dbReference type="GO" id="GO:0004523">
    <property type="term" value="F:RNA-DNA hybrid ribonuclease activity"/>
    <property type="evidence" value="ECO:0007669"/>
    <property type="project" value="InterPro"/>
</dbReference>
<dbReference type="EMBL" id="JAYWIO010000002">
    <property type="protein sequence ID" value="KAK7282403.1"/>
    <property type="molecule type" value="Genomic_DNA"/>
</dbReference>
<dbReference type="Pfam" id="PF13456">
    <property type="entry name" value="RVT_3"/>
    <property type="match status" value="1"/>
</dbReference>
<dbReference type="InterPro" id="IPR044730">
    <property type="entry name" value="RNase_H-like_dom_plant"/>
</dbReference>
<feature type="domain" description="RNase H type-1" evidence="1">
    <location>
        <begin position="18"/>
        <end position="97"/>
    </location>
</feature>
<comment type="caution">
    <text evidence="2">The sequence shown here is derived from an EMBL/GenBank/DDBJ whole genome shotgun (WGS) entry which is preliminary data.</text>
</comment>
<dbReference type="Gene3D" id="3.30.420.10">
    <property type="entry name" value="Ribonuclease H-like superfamily/Ribonuclease H"/>
    <property type="match status" value="1"/>
</dbReference>
<dbReference type="Proteomes" id="UP001372338">
    <property type="component" value="Unassembled WGS sequence"/>
</dbReference>
<dbReference type="PROSITE" id="PS50879">
    <property type="entry name" value="RNASE_H_1"/>
    <property type="match status" value="1"/>
</dbReference>
<protein>
    <recommendedName>
        <fullName evidence="1">RNase H type-1 domain-containing protein</fullName>
    </recommendedName>
</protein>
<proteinExistence type="predicted"/>
<dbReference type="AlphaFoldDB" id="A0AAN9ILU9"/>